<feature type="region of interest" description="Disordered" evidence="3">
    <location>
        <begin position="735"/>
        <end position="765"/>
    </location>
</feature>
<dbReference type="Gene3D" id="3.40.50.300">
    <property type="entry name" value="P-loop containing nucleotide triphosphate hydrolases"/>
    <property type="match status" value="1"/>
</dbReference>
<dbReference type="RefSeq" id="WP_093064778.1">
    <property type="nucleotide sequence ID" value="NZ_FNQP01000002.1"/>
</dbReference>
<dbReference type="InterPro" id="IPR035897">
    <property type="entry name" value="Toll_tir_struct_dom_sf"/>
</dbReference>
<gene>
    <name evidence="5" type="ORF">SAMN05660964_00351</name>
</gene>
<evidence type="ECO:0000256" key="2">
    <source>
        <dbReference type="SAM" id="Coils"/>
    </source>
</evidence>
<evidence type="ECO:0000256" key="3">
    <source>
        <dbReference type="SAM" id="MobiDB-lite"/>
    </source>
</evidence>
<dbReference type="OrthoDB" id="5618688at2"/>
<dbReference type="InterPro" id="IPR000157">
    <property type="entry name" value="TIR_dom"/>
</dbReference>
<dbReference type="PANTHER" id="PTHR47691">
    <property type="entry name" value="REGULATOR-RELATED"/>
    <property type="match status" value="1"/>
</dbReference>
<dbReference type="InterPro" id="IPR019734">
    <property type="entry name" value="TPR_rpt"/>
</dbReference>
<keyword evidence="1" id="KW-0802">TPR repeat</keyword>
<keyword evidence="6" id="KW-1185">Reference proteome</keyword>
<evidence type="ECO:0000256" key="1">
    <source>
        <dbReference type="PROSITE-ProRule" id="PRU00339"/>
    </source>
</evidence>
<sequence length="1474" mass="163767">MSGQHQHIFISHASADDAFVKQLREKLELHHLNVWVDSRNLRGGDKLWPEVAEAIRTARHVLVVISPQTINSDWVFDEIELAEQVEKEGADYRVIPLMLPDITPKALKRYFTEEPAGEKIELEVGKLQEAMPRILAALGERLPDDLPTEQTIENKPLAELLLELTEPTLTRNADGSEQLSARATLTYTPADLSKEREVTSRPFRFTAPIGQIEQDELRWYLEAYYHWPVGLFRERAQRTEAQLPQWGAKLSAAVLDKPECQAVKAAWHNTRTESERLFSVLVETALLEDASDAEKANANTAASRLQSLPWELLHDGKGYVSDGKYPVRIRRRLPNYDQKPPSITQLPIRILLLSPRPEQAGVGYIDHRASALPLVAAVEALGDLAELSVLTPPTLGALEKELRRASEAGKPYHVVHFDGHGIYDQQHGLGALCFEDPQDSHELKNRRMQLVHADTLAVLLRDYRIPLVFLEACQTAQTDTDPSASVAAKLLEEGIASVVAMSHSVLVATARRFVTQFYRTLAEGQRIGKAMLAGQTELMRDKFRLSIAGAGDLHLQDWFVPILYQEQHDPQLFARLPSATAQLMTAQQRQTRLGRLPEPPPHSFIGRSRELLQVERLLEQQPYAVLRGQGGAGKTTLAVELARWLVQSRRFERCAFVSVEQYTHPDYVLEQLLQQLVNPNHNFAAEYASDTDQALQAIRRVLENERVLIVVDNVEALLADEGNVGAVLQILKQLENPHPNPSPRGRGANTTSYSPSTASRERGAGGEGLSLLFTTREPLPAPFNHKAREIVLGALSVTDAKALVMQVMNNEGLHLRHDDQGNTPQEVDDLVGSVGCHARALVLLARELAQRGVKATTANVRAIMQELEQRHPGQRELSLFASVELSLRRLSPEVREQIAGLAVFQDGGYMGGMHHVLGVTGEQVTEIIKALIEVGLAQPIGDYGYIRLDPALPATLDLGLTAEQRDGYRQRWREVMGQLVDFLVGNLGKDIKLAFSLTQLELPNLMAYLQTLVADLQAGSVAAEVVADKAGSVEQLLANLHQPQALAQVVAWRKQAAQALGEWSRARFENERMNIERLLQQGDLQAAFQAAQTLLQQCQQAGEQAYVDADYDLAMAHILLGRVLQTGGAAAQALPYLQEAQRRFEALGERRARMASAALTEQGDCLQALGQLEAAAAAYEERIKRGEKLEDTRGVAVGKIQLASVRLLQKRYTDALQGYQQVLALFQQLDEPGAVATAWHQIGMTHRNAGDFAQAEQAYRQALAIHTQNNNRSYMASSLNELGNLYNVWNRPEQVVSFYRQAAGMYVALGDLRYEGVVRNNLAATLIKLQRYDEARPELLRAIECDQAFGHAAQPWQTWDILHDLEQASGNPQAAREARRQALAAYLAYRRDGGENHSGFGRLALAVGQAIQQGDAVEIEQVIGQLLELEDWDKNFLHKLQAIIAGERDLALAEDEDLHYEGAAELVLLLEGVQ</sequence>
<dbReference type="SMART" id="SM00255">
    <property type="entry name" value="TIR"/>
    <property type="match status" value="1"/>
</dbReference>
<dbReference type="Proteomes" id="UP000199397">
    <property type="component" value="Unassembled WGS sequence"/>
</dbReference>
<feature type="repeat" description="TPR" evidence="1">
    <location>
        <begin position="1236"/>
        <end position="1269"/>
    </location>
</feature>
<dbReference type="SMART" id="SM00028">
    <property type="entry name" value="TPR"/>
    <property type="match status" value="6"/>
</dbReference>
<dbReference type="Pfam" id="PF13424">
    <property type="entry name" value="TPR_12"/>
    <property type="match status" value="1"/>
</dbReference>
<name>A0A1H3WA17_9GAMM</name>
<dbReference type="Gene3D" id="3.40.50.10140">
    <property type="entry name" value="Toll/interleukin-1 receptor homology (TIR) domain"/>
    <property type="match status" value="1"/>
</dbReference>
<dbReference type="GO" id="GO:0016887">
    <property type="term" value="F:ATP hydrolysis activity"/>
    <property type="evidence" value="ECO:0007669"/>
    <property type="project" value="InterPro"/>
</dbReference>
<dbReference type="SUPFAM" id="SSF52200">
    <property type="entry name" value="Toll/Interleukin receptor TIR domain"/>
    <property type="match status" value="1"/>
</dbReference>
<dbReference type="Pfam" id="PF13676">
    <property type="entry name" value="TIR_2"/>
    <property type="match status" value="1"/>
</dbReference>
<feature type="coiled-coil region" evidence="2">
    <location>
        <begin position="1137"/>
        <end position="1189"/>
    </location>
</feature>
<protein>
    <submittedName>
        <fullName evidence="5">Tetratricopeptide repeat-containing protein</fullName>
    </submittedName>
</protein>
<dbReference type="Gene3D" id="1.25.40.10">
    <property type="entry name" value="Tetratricopeptide repeat domain"/>
    <property type="match status" value="1"/>
</dbReference>
<feature type="domain" description="TIR" evidence="4">
    <location>
        <begin position="4"/>
        <end position="164"/>
    </location>
</feature>
<organism evidence="5 6">
    <name type="scientific">Thiothrix caldifontis</name>
    <dbReference type="NCBI Taxonomy" id="525918"/>
    <lineage>
        <taxon>Bacteria</taxon>
        <taxon>Pseudomonadati</taxon>
        <taxon>Pseudomonadota</taxon>
        <taxon>Gammaproteobacteria</taxon>
        <taxon>Thiotrichales</taxon>
        <taxon>Thiotrichaceae</taxon>
        <taxon>Thiothrix</taxon>
    </lineage>
</organism>
<feature type="compositionally biased region" description="Polar residues" evidence="3">
    <location>
        <begin position="748"/>
        <end position="758"/>
    </location>
</feature>
<dbReference type="InterPro" id="IPR011990">
    <property type="entry name" value="TPR-like_helical_dom_sf"/>
</dbReference>
<proteinExistence type="predicted"/>
<dbReference type="InterPro" id="IPR024983">
    <property type="entry name" value="CHAT_dom"/>
</dbReference>
<dbReference type="InterPro" id="IPR027417">
    <property type="entry name" value="P-loop_NTPase"/>
</dbReference>
<reference evidence="5 6" key="1">
    <citation type="submission" date="2016-10" db="EMBL/GenBank/DDBJ databases">
        <authorList>
            <person name="de Groot N.N."/>
        </authorList>
    </citation>
    <scope>NUCLEOTIDE SEQUENCE [LARGE SCALE GENOMIC DNA]</scope>
    <source>
        <strain evidence="5 6">DSM 21228</strain>
    </source>
</reference>
<evidence type="ECO:0000313" key="5">
    <source>
        <dbReference type="EMBL" id="SDZ83691.1"/>
    </source>
</evidence>
<dbReference type="SUPFAM" id="SSF52540">
    <property type="entry name" value="P-loop containing nucleoside triphosphate hydrolases"/>
    <property type="match status" value="1"/>
</dbReference>
<dbReference type="Pfam" id="PF12770">
    <property type="entry name" value="CHAT"/>
    <property type="match status" value="1"/>
</dbReference>
<dbReference type="Pfam" id="PF13401">
    <property type="entry name" value="AAA_22"/>
    <property type="match status" value="1"/>
</dbReference>
<dbReference type="GO" id="GO:0007165">
    <property type="term" value="P:signal transduction"/>
    <property type="evidence" value="ECO:0007669"/>
    <property type="project" value="InterPro"/>
</dbReference>
<dbReference type="EMBL" id="FNQP01000002">
    <property type="protein sequence ID" value="SDZ83691.1"/>
    <property type="molecule type" value="Genomic_DNA"/>
</dbReference>
<accession>A0A1H3WA17</accession>
<dbReference type="PROSITE" id="PS50005">
    <property type="entry name" value="TPR"/>
    <property type="match status" value="1"/>
</dbReference>
<evidence type="ECO:0000313" key="6">
    <source>
        <dbReference type="Proteomes" id="UP000199397"/>
    </source>
</evidence>
<keyword evidence="2" id="KW-0175">Coiled coil</keyword>
<dbReference type="SUPFAM" id="SSF48452">
    <property type="entry name" value="TPR-like"/>
    <property type="match status" value="3"/>
</dbReference>
<dbReference type="PROSITE" id="PS50104">
    <property type="entry name" value="TIR"/>
    <property type="match status" value="1"/>
</dbReference>
<evidence type="ECO:0000259" key="4">
    <source>
        <dbReference type="PROSITE" id="PS50104"/>
    </source>
</evidence>
<dbReference type="PANTHER" id="PTHR47691:SF3">
    <property type="entry name" value="HTH-TYPE TRANSCRIPTIONAL REGULATOR RV0890C-RELATED"/>
    <property type="match status" value="1"/>
</dbReference>
<dbReference type="InterPro" id="IPR049945">
    <property type="entry name" value="AAA_22"/>
</dbReference>
<dbReference type="STRING" id="525918.SAMN05660964_00351"/>